<feature type="compositionally biased region" description="Acidic residues" evidence="6">
    <location>
        <begin position="281"/>
        <end position="294"/>
    </location>
</feature>
<feature type="compositionally biased region" description="Basic and acidic residues" evidence="6">
    <location>
        <begin position="262"/>
        <end position="280"/>
    </location>
</feature>
<feature type="compositionally biased region" description="Acidic residues" evidence="6">
    <location>
        <begin position="114"/>
        <end position="125"/>
    </location>
</feature>
<feature type="compositionally biased region" description="Basic and acidic residues" evidence="6">
    <location>
        <begin position="30"/>
        <end position="48"/>
    </location>
</feature>
<feature type="compositionally biased region" description="Basic residues" evidence="6">
    <location>
        <begin position="601"/>
        <end position="616"/>
    </location>
</feature>
<reference evidence="7 8" key="1">
    <citation type="journal article" date="2012" name="Eukaryot. Cell">
        <title>Draft genome sequence of Wickerhamomyces ciferrii NRRL Y-1031 F-60-10.</title>
        <authorList>
            <person name="Schneider J."/>
            <person name="Andrea H."/>
            <person name="Blom J."/>
            <person name="Jaenicke S."/>
            <person name="Ruckert C."/>
            <person name="Schorsch C."/>
            <person name="Szczepanowski R."/>
            <person name="Farwick M."/>
            <person name="Goesmann A."/>
            <person name="Puhler A."/>
            <person name="Schaffer S."/>
            <person name="Tauch A."/>
            <person name="Kohler T."/>
            <person name="Brinkrolf K."/>
        </authorList>
    </citation>
    <scope>NUCLEOTIDE SEQUENCE [LARGE SCALE GENOMIC DNA]</scope>
    <source>
        <strain evidence="8">ATCC 14091 / BCRC 22168 / CBS 111 / JCM 3599 / NBRC 0793 / NRRL Y-1031 F-60-10</strain>
    </source>
</reference>
<dbReference type="HOGENOM" id="CLU_009379_2_0_1"/>
<dbReference type="AlphaFoldDB" id="K0KKB9"/>
<dbReference type="GO" id="GO:0000481">
    <property type="term" value="P:maturation of 5S rRNA"/>
    <property type="evidence" value="ECO:0007669"/>
    <property type="project" value="TreeGrafter"/>
</dbReference>
<dbReference type="Pfam" id="PF03343">
    <property type="entry name" value="SART-1"/>
    <property type="match status" value="1"/>
</dbReference>
<evidence type="ECO:0000256" key="6">
    <source>
        <dbReference type="SAM" id="MobiDB-lite"/>
    </source>
</evidence>
<feature type="compositionally biased region" description="Basic residues" evidence="6">
    <location>
        <begin position="301"/>
        <end position="320"/>
    </location>
</feature>
<dbReference type="GO" id="GO:0046540">
    <property type="term" value="C:U4/U6 x U5 tri-snRNP complex"/>
    <property type="evidence" value="ECO:0007669"/>
    <property type="project" value="InterPro"/>
</dbReference>
<feature type="region of interest" description="Disordered" evidence="6">
    <location>
        <begin position="243"/>
        <end position="331"/>
    </location>
</feature>
<feature type="region of interest" description="Disordered" evidence="6">
    <location>
        <begin position="411"/>
        <end position="468"/>
    </location>
</feature>
<feature type="compositionally biased region" description="Basic and acidic residues" evidence="6">
    <location>
        <begin position="71"/>
        <end position="97"/>
    </location>
</feature>
<feature type="compositionally biased region" description="Acidic residues" evidence="6">
    <location>
        <begin position="453"/>
        <end position="468"/>
    </location>
</feature>
<dbReference type="GO" id="GO:0045292">
    <property type="term" value="P:mRNA cis splicing, via spliceosome"/>
    <property type="evidence" value="ECO:0007669"/>
    <property type="project" value="TreeGrafter"/>
</dbReference>
<comment type="similarity">
    <text evidence="2">Belongs to the SNU66/SART1 family.</text>
</comment>
<evidence type="ECO:0000256" key="3">
    <source>
        <dbReference type="ARBA" id="ARBA00022664"/>
    </source>
</evidence>
<dbReference type="InterPro" id="IPR005011">
    <property type="entry name" value="SNU66/SART1"/>
</dbReference>
<accession>K0KKB9</accession>
<proteinExistence type="inferred from homology"/>
<feature type="region of interest" description="Disordered" evidence="6">
    <location>
        <begin position="17"/>
        <end position="152"/>
    </location>
</feature>
<feature type="compositionally biased region" description="Basic residues" evidence="6">
    <location>
        <begin position="134"/>
        <end position="147"/>
    </location>
</feature>
<evidence type="ECO:0000256" key="1">
    <source>
        <dbReference type="ARBA" id="ARBA00004123"/>
    </source>
</evidence>
<dbReference type="Pfam" id="PF19252">
    <property type="entry name" value="HIND"/>
    <property type="match status" value="2"/>
</dbReference>
<keyword evidence="4" id="KW-0508">mRNA splicing</keyword>
<dbReference type="FunCoup" id="K0KKB9">
    <property type="interactions" value="852"/>
</dbReference>
<dbReference type="InterPro" id="IPR045347">
    <property type="entry name" value="HIND"/>
</dbReference>
<sequence length="651" mass="75711">MSEESISIEETNKIRISLGLKPIPVPNASKQEEKPTKNDDLSLDDTNKLRISLGLKPIPKESQPVVQSQERSAEEYQDEIRKKERDEKVKQKLELAKSKSAKRKKVSVARGLLDDEEEQEQDTDDWLNNIKKPSNVKKPIKKNKLVKKSSVNDDDVGISGVKVGHSIKDINNLQQEDVILTLKDRSFHDEEDELENESLVKKQKLDKEMSEKLRTNKYKQYDGLEGEEKTLLERYDEELKGDHGESFILNGDTIKVDQPTKTPEEETDSIRKNKRRMEFRLDDDEEEDQDEMENNDYSKAKPIKMKKIKKKSGNSRKKQDHKIDEDGDFDIDQAPKTVMLKDEDNLVSDDFELQNVLALKRLKNQKKRKHLKPEDIAKEIQENKENEMQVDKQAQQSIVIDETTEFLGSIKAKSEEAEEPREPFEPKVLENEQSLDKLEPNSENHVEEPKDEVMEEAETVEAPLEDVREEENINFNGGLGSLLGLLKSKNIIQEKTSEQLENERKSMELKKQLDFEKLKLEIEKRIYEENLRQDSSFQKLSKKERQELLESELEQFKTIQNPEEINSKLKDYKPDVKLKYIDEYGREMNTKEAYKQLSHQFHGKAPNKSKIAKKLKKIEDEQKQQYKGNSILGSNDQDEYGSSDKVGVRLQ</sequence>
<evidence type="ECO:0000313" key="7">
    <source>
        <dbReference type="EMBL" id="CCH43396.1"/>
    </source>
</evidence>
<evidence type="ECO:0000256" key="2">
    <source>
        <dbReference type="ARBA" id="ARBA00006076"/>
    </source>
</evidence>
<dbReference type="STRING" id="1206466.K0KKB9"/>
<dbReference type="PANTHER" id="PTHR14152:SF5">
    <property type="entry name" value="U4_U6.U5 TRI-SNRNP-ASSOCIATED PROTEIN 1"/>
    <property type="match status" value="1"/>
</dbReference>
<evidence type="ECO:0000256" key="4">
    <source>
        <dbReference type="ARBA" id="ARBA00023187"/>
    </source>
</evidence>
<dbReference type="PANTHER" id="PTHR14152">
    <property type="entry name" value="SQUAMOUS CELL CARCINOMA ANTIGEN RECOGNISED BY CYTOTOXIC T LYMPHOCYTES"/>
    <property type="match status" value="1"/>
</dbReference>
<feature type="compositionally biased region" description="Basic and acidic residues" evidence="6">
    <location>
        <begin position="412"/>
        <end position="452"/>
    </location>
</feature>
<dbReference type="EMBL" id="CAIF01000076">
    <property type="protein sequence ID" value="CCH43396.1"/>
    <property type="molecule type" value="Genomic_DNA"/>
</dbReference>
<name>K0KKB9_WICCF</name>
<comment type="caution">
    <text evidence="7">The sequence shown here is derived from an EMBL/GenBank/DDBJ whole genome shotgun (WGS) entry which is preliminary data.</text>
</comment>
<feature type="compositionally biased region" description="Polar residues" evidence="6">
    <location>
        <begin position="625"/>
        <end position="635"/>
    </location>
</feature>
<keyword evidence="3" id="KW-0507">mRNA processing</keyword>
<evidence type="ECO:0000313" key="8">
    <source>
        <dbReference type="Proteomes" id="UP000009328"/>
    </source>
</evidence>
<gene>
    <name evidence="7" type="ORF">BN7_2944</name>
</gene>
<feature type="region of interest" description="Disordered" evidence="6">
    <location>
        <begin position="598"/>
        <end position="651"/>
    </location>
</feature>
<evidence type="ECO:0000256" key="5">
    <source>
        <dbReference type="ARBA" id="ARBA00023242"/>
    </source>
</evidence>
<keyword evidence="5" id="KW-0539">Nucleus</keyword>
<dbReference type="eggNOG" id="KOG2217">
    <property type="taxonomic scope" value="Eukaryota"/>
</dbReference>
<comment type="subcellular location">
    <subcellularLocation>
        <location evidence="1">Nucleus</location>
    </subcellularLocation>
</comment>
<protein>
    <submittedName>
        <fullName evidence="7">Midasin</fullName>
    </submittedName>
</protein>
<keyword evidence="8" id="KW-1185">Reference proteome</keyword>
<dbReference type="Proteomes" id="UP000009328">
    <property type="component" value="Unassembled WGS sequence"/>
</dbReference>
<organism evidence="7 8">
    <name type="scientific">Wickerhamomyces ciferrii (strain ATCC 14091 / BCRC 22168 / CBS 111 / JCM 3599 / NBRC 0793 / NRRL Y-1031 F-60-10)</name>
    <name type="common">Yeast</name>
    <name type="synonym">Pichia ciferrii</name>
    <dbReference type="NCBI Taxonomy" id="1206466"/>
    <lineage>
        <taxon>Eukaryota</taxon>
        <taxon>Fungi</taxon>
        <taxon>Dikarya</taxon>
        <taxon>Ascomycota</taxon>
        <taxon>Saccharomycotina</taxon>
        <taxon>Saccharomycetes</taxon>
        <taxon>Phaffomycetales</taxon>
        <taxon>Wickerhamomycetaceae</taxon>
        <taxon>Wickerhamomyces</taxon>
    </lineage>
</organism>
<dbReference type="InParanoid" id="K0KKB9"/>